<keyword evidence="15" id="KW-1185">Reference proteome</keyword>
<dbReference type="GO" id="GO:0005524">
    <property type="term" value="F:ATP binding"/>
    <property type="evidence" value="ECO:0007669"/>
    <property type="project" value="UniProtKB-KW"/>
</dbReference>
<evidence type="ECO:0000259" key="12">
    <source>
        <dbReference type="PROSITE" id="PS51192"/>
    </source>
</evidence>
<sequence>MNSQIPSFIQDDEDFDWDAAVLEIDAACQSTAAATTVDRLLVTPPQQQLPHVGPSTDVWNPKLNKQLNNCRQLTLDKFINNGVSTSKPRVEIDECDEHIRVPEKVCYVEIDPEAAKTWIYPDNVPRREYQLAISKTALFSNTLVALPTGLGKTLIAAVVMYNYFRWFPEGKIVFAAPSRPLVMQQIEACHNIVGIPQEWTIDMTGQTSPPKRASLWRSKRVFFVTPQVLEKDIQSGTCLVKHLVCLVIDEAHRAMGNYAYCVAVRELMAVSVQLRILALTATPGSKQQTIQQVIDNLQISALEYRSESDVDVCPYVHNRKIELFEVPMGKDATEINNLLSDAIRPIVTRLSMMGVLPNRDFQTLSPCDLLNSRDKFRQAPPPELPSMKYGEVEGYFGVLITLYHIRKLLSSHGIRPSHEMLEEKLRQGYFAKLMSRNEAVQKANYLMQKSVSHGAPSPKLSKMIDVLVDHFRNNDPKNSRVIIFSNFRGSVRDILDSLAKIGDLVKATQFIGQSSGKTLKGQTQKIQQAVLEKFRTGGYNVIVATSIGEEGLDIMEVDLVICFDANISPLRMIQRMGRTGRKHDGRVVVLACEGTEMKGYKRKLATSKTVMKHMQNGGMNSFNFHCSPRMVPHLYKPEVQFVELSIEKFVRQTKQAKNDSPQASSKSKKLTDAEVSLLNNYFQPSKAPCKLSLIAFPHFQAFPSGVHRVKHSARAGWLIDAMQHLQGHSSLTTSKPLNFDFSRSRCLTSGGNEQHNESETELLGPGIHTGSPADLFTSEVCGRGTSVDKEQQMLDSTNAVSKSTVPVPDISPQKKKSLPDAATQIGCKSHTVGEIQIPIDGELTETATDDVVILLTPPYEKNCSNVVPVTIDEMESESPAILPADKFDLDTSDLSPRLTSYIESGFVPESPLAEDISFNPKEADDEDSNSDAVRKKISFLHQSPVRCCVNSFASAKEDAIVAAAATPTGPQTRDITPSLAVDNKHTHLDGEAKHPSNTGGNAECLSMNNLRTPLRNLTNSSCSEDWRMSSGEKKGTQKSFKLKRLRKIGELDKKKQQHNVKKTRSCPSANLASTNAPLMVTKHSRVKRLFEDARDFIDVEAECPNVFRVSSEDVVPDSEDEATYENSDAYEDSFIDDQVDATIGSTQAVDSKPDMMAIYRRSLLTQSPFQEQQKHSTVLSPTSVTSVTTIVESGDCTRTPQGCPNSNFSGRDSVRSRLRLVTPETIPSNSNSSLVNKASTDSRKRKLDSSIAPSLPAKNLENEFSSHFGCSSKEDKSSHLANEPDACWPGFSDDFYEGIDLDELEAQAAKLISQKSRPSMQSKRISEPSAENAPLLDAPSFDLGIL</sequence>
<accession>A0AAW1NIV5</accession>
<dbReference type="PANTHER" id="PTHR14025:SF20">
    <property type="entry name" value="FANCONI ANEMIA GROUP M PROTEIN"/>
    <property type="match status" value="1"/>
</dbReference>
<feature type="region of interest" description="Disordered" evidence="11">
    <location>
        <begin position="748"/>
        <end position="768"/>
    </location>
</feature>
<dbReference type="SMART" id="SM00487">
    <property type="entry name" value="DEXDc"/>
    <property type="match status" value="1"/>
</dbReference>
<dbReference type="PANTHER" id="PTHR14025">
    <property type="entry name" value="FANCONI ANEMIA GROUP M FANCM FAMILY MEMBER"/>
    <property type="match status" value="1"/>
</dbReference>
<dbReference type="CDD" id="cd18801">
    <property type="entry name" value="SF2_C_FANCM_Hef"/>
    <property type="match status" value="1"/>
</dbReference>
<dbReference type="Gene3D" id="1.20.1320.20">
    <property type="entry name" value="hef helicase domain"/>
    <property type="match status" value="1"/>
</dbReference>
<protein>
    <recommendedName>
        <fullName evidence="16">Fanconi anemia group M protein</fullName>
    </recommendedName>
</protein>
<evidence type="ECO:0000256" key="7">
    <source>
        <dbReference type="ARBA" id="ARBA00022840"/>
    </source>
</evidence>
<feature type="domain" description="Helicase ATP-binding" evidence="12">
    <location>
        <begin position="133"/>
        <end position="301"/>
    </location>
</feature>
<feature type="region of interest" description="Disordered" evidence="11">
    <location>
        <begin position="799"/>
        <end position="820"/>
    </location>
</feature>
<dbReference type="SUPFAM" id="SSF52540">
    <property type="entry name" value="P-loop containing nucleoside triphosphate hydrolases"/>
    <property type="match status" value="1"/>
</dbReference>
<evidence type="ECO:0000256" key="11">
    <source>
        <dbReference type="SAM" id="MobiDB-lite"/>
    </source>
</evidence>
<evidence type="ECO:0008006" key="16">
    <source>
        <dbReference type="Google" id="ProtNLM"/>
    </source>
</evidence>
<reference evidence="14" key="1">
    <citation type="submission" date="2024-03" db="EMBL/GenBank/DDBJ databases">
        <title>WGS assembly of Saponaria officinalis var. Norfolk2.</title>
        <authorList>
            <person name="Jenkins J."/>
            <person name="Shu S."/>
            <person name="Grimwood J."/>
            <person name="Barry K."/>
            <person name="Goodstein D."/>
            <person name="Schmutz J."/>
            <person name="Leebens-Mack J."/>
            <person name="Osbourn A."/>
        </authorList>
    </citation>
    <scope>NUCLEOTIDE SEQUENCE [LARGE SCALE GENOMIC DNA]</scope>
    <source>
        <strain evidence="14">JIC</strain>
    </source>
</reference>
<feature type="compositionally biased region" description="Polar residues" evidence="11">
    <location>
        <begin position="1313"/>
        <end position="1323"/>
    </location>
</feature>
<dbReference type="InterPro" id="IPR027417">
    <property type="entry name" value="P-loop_NTPase"/>
</dbReference>
<keyword evidence="3" id="KW-0547">Nucleotide-binding</keyword>
<feature type="region of interest" description="Disordered" evidence="11">
    <location>
        <begin position="1223"/>
        <end position="1252"/>
    </location>
</feature>
<dbReference type="GO" id="GO:0016787">
    <property type="term" value="F:hydrolase activity"/>
    <property type="evidence" value="ECO:0007669"/>
    <property type="project" value="UniProtKB-KW"/>
</dbReference>
<name>A0AAW1NIV5_SAPOF</name>
<gene>
    <name evidence="14" type="ORF">RND81_01G212700</name>
</gene>
<dbReference type="GO" id="GO:0043138">
    <property type="term" value="F:3'-5' DNA helicase activity"/>
    <property type="evidence" value="ECO:0007669"/>
    <property type="project" value="InterPro"/>
</dbReference>
<dbReference type="Proteomes" id="UP001443914">
    <property type="component" value="Unassembled WGS sequence"/>
</dbReference>
<evidence type="ECO:0000256" key="9">
    <source>
        <dbReference type="ARBA" id="ARBA00023204"/>
    </source>
</evidence>
<keyword evidence="4" id="KW-0227">DNA damage</keyword>
<dbReference type="SMART" id="SM00490">
    <property type="entry name" value="HELICc"/>
    <property type="match status" value="1"/>
</dbReference>
<evidence type="ECO:0000313" key="15">
    <source>
        <dbReference type="Proteomes" id="UP001443914"/>
    </source>
</evidence>
<organism evidence="14 15">
    <name type="scientific">Saponaria officinalis</name>
    <name type="common">Common soapwort</name>
    <name type="synonym">Lychnis saponaria</name>
    <dbReference type="NCBI Taxonomy" id="3572"/>
    <lineage>
        <taxon>Eukaryota</taxon>
        <taxon>Viridiplantae</taxon>
        <taxon>Streptophyta</taxon>
        <taxon>Embryophyta</taxon>
        <taxon>Tracheophyta</taxon>
        <taxon>Spermatophyta</taxon>
        <taxon>Magnoliopsida</taxon>
        <taxon>eudicotyledons</taxon>
        <taxon>Gunneridae</taxon>
        <taxon>Pentapetalae</taxon>
        <taxon>Caryophyllales</taxon>
        <taxon>Caryophyllaceae</taxon>
        <taxon>Caryophylleae</taxon>
        <taxon>Saponaria</taxon>
    </lineage>
</organism>
<dbReference type="CDD" id="cd18033">
    <property type="entry name" value="DEXDc_FANCM"/>
    <property type="match status" value="1"/>
</dbReference>
<dbReference type="EMBL" id="JBDFQZ010000001">
    <property type="protein sequence ID" value="KAK9758174.1"/>
    <property type="molecule type" value="Genomic_DNA"/>
</dbReference>
<keyword evidence="7" id="KW-0067">ATP-binding</keyword>
<evidence type="ECO:0000256" key="8">
    <source>
        <dbReference type="ARBA" id="ARBA00023125"/>
    </source>
</evidence>
<dbReference type="FunFam" id="3.40.50.300:FF:000861">
    <property type="entry name" value="Fanconi anemia, complementation group M"/>
    <property type="match status" value="1"/>
</dbReference>
<proteinExistence type="inferred from homology"/>
<evidence type="ECO:0000256" key="10">
    <source>
        <dbReference type="ARBA" id="ARBA00023242"/>
    </source>
</evidence>
<evidence type="ECO:0000313" key="14">
    <source>
        <dbReference type="EMBL" id="KAK9758174.1"/>
    </source>
</evidence>
<evidence type="ECO:0000259" key="13">
    <source>
        <dbReference type="PROSITE" id="PS51194"/>
    </source>
</evidence>
<dbReference type="CDD" id="cd12091">
    <property type="entry name" value="FANCM_ID"/>
    <property type="match status" value="1"/>
</dbReference>
<evidence type="ECO:0000256" key="2">
    <source>
        <dbReference type="ARBA" id="ARBA00009889"/>
    </source>
</evidence>
<dbReference type="PROSITE" id="PS51192">
    <property type="entry name" value="HELICASE_ATP_BIND_1"/>
    <property type="match status" value="1"/>
</dbReference>
<evidence type="ECO:0000256" key="1">
    <source>
        <dbReference type="ARBA" id="ARBA00004123"/>
    </source>
</evidence>
<dbReference type="GO" id="GO:0009378">
    <property type="term" value="F:four-way junction helicase activity"/>
    <property type="evidence" value="ECO:0007669"/>
    <property type="project" value="TreeGrafter"/>
</dbReference>
<dbReference type="GO" id="GO:0005634">
    <property type="term" value="C:nucleus"/>
    <property type="evidence" value="ECO:0007669"/>
    <property type="project" value="UniProtKB-SubCell"/>
</dbReference>
<comment type="subcellular location">
    <subcellularLocation>
        <location evidence="1">Nucleus</location>
    </subcellularLocation>
</comment>
<evidence type="ECO:0000256" key="3">
    <source>
        <dbReference type="ARBA" id="ARBA00022741"/>
    </source>
</evidence>
<dbReference type="Pfam" id="PF00271">
    <property type="entry name" value="Helicase_C"/>
    <property type="match status" value="1"/>
</dbReference>
<feature type="compositionally biased region" description="Polar residues" evidence="11">
    <location>
        <begin position="1225"/>
        <end position="1239"/>
    </location>
</feature>
<feature type="region of interest" description="Disordered" evidence="11">
    <location>
        <begin position="1312"/>
        <end position="1346"/>
    </location>
</feature>
<dbReference type="FunFam" id="3.40.50.300:FF:001992">
    <property type="entry name" value="ATP-dependent RNA helicase, putative"/>
    <property type="match status" value="1"/>
</dbReference>
<keyword evidence="9" id="KW-0234">DNA repair</keyword>
<evidence type="ECO:0000256" key="6">
    <source>
        <dbReference type="ARBA" id="ARBA00022806"/>
    </source>
</evidence>
<dbReference type="InterPro" id="IPR011545">
    <property type="entry name" value="DEAD/DEAH_box_helicase_dom"/>
</dbReference>
<dbReference type="Pfam" id="PF00270">
    <property type="entry name" value="DEAD"/>
    <property type="match status" value="1"/>
</dbReference>
<keyword evidence="5" id="KW-0378">Hydrolase</keyword>
<keyword evidence="6" id="KW-0347">Helicase</keyword>
<dbReference type="GO" id="GO:0000400">
    <property type="term" value="F:four-way junction DNA binding"/>
    <property type="evidence" value="ECO:0007669"/>
    <property type="project" value="TreeGrafter"/>
</dbReference>
<keyword evidence="8" id="KW-0238">DNA-binding</keyword>
<dbReference type="InterPro" id="IPR014001">
    <property type="entry name" value="Helicase_ATP-bd"/>
</dbReference>
<keyword evidence="10" id="KW-0539">Nucleus</keyword>
<feature type="domain" description="Helicase C-terminal" evidence="13">
    <location>
        <begin position="459"/>
        <end position="630"/>
    </location>
</feature>
<dbReference type="InterPro" id="IPR044749">
    <property type="entry name" value="FANCM_DEXDc"/>
</dbReference>
<dbReference type="GO" id="GO:0036297">
    <property type="term" value="P:interstrand cross-link repair"/>
    <property type="evidence" value="ECO:0007669"/>
    <property type="project" value="TreeGrafter"/>
</dbReference>
<dbReference type="PROSITE" id="PS51194">
    <property type="entry name" value="HELICASE_CTER"/>
    <property type="match status" value="1"/>
</dbReference>
<dbReference type="Gene3D" id="3.40.50.300">
    <property type="entry name" value="P-loop containing nucleotide triphosphate hydrolases"/>
    <property type="match status" value="2"/>
</dbReference>
<comment type="similarity">
    <text evidence="2">Belongs to the DEAD box helicase family. DEAH subfamily. FANCM sub-subfamily.</text>
</comment>
<dbReference type="GO" id="GO:0045003">
    <property type="term" value="P:double-strand break repair via synthesis-dependent strand annealing"/>
    <property type="evidence" value="ECO:0007669"/>
    <property type="project" value="TreeGrafter"/>
</dbReference>
<evidence type="ECO:0000256" key="5">
    <source>
        <dbReference type="ARBA" id="ARBA00022801"/>
    </source>
</evidence>
<comment type="caution">
    <text evidence="14">The sequence shown here is derived from an EMBL/GenBank/DDBJ whole genome shotgun (WGS) entry which is preliminary data.</text>
</comment>
<evidence type="ECO:0000256" key="4">
    <source>
        <dbReference type="ARBA" id="ARBA00022763"/>
    </source>
</evidence>
<dbReference type="InterPro" id="IPR001650">
    <property type="entry name" value="Helicase_C-like"/>
</dbReference>
<dbReference type="InterPro" id="IPR039686">
    <property type="entry name" value="FANCM/Mph1-like_ID"/>
</dbReference>